<proteinExistence type="predicted"/>
<feature type="region of interest" description="Disordered" evidence="1">
    <location>
        <begin position="56"/>
        <end position="93"/>
    </location>
</feature>
<keyword evidence="4" id="KW-1185">Reference proteome</keyword>
<evidence type="ECO:0000256" key="1">
    <source>
        <dbReference type="SAM" id="MobiDB-lite"/>
    </source>
</evidence>
<evidence type="ECO:0000259" key="2">
    <source>
        <dbReference type="SMART" id="SM00507"/>
    </source>
</evidence>
<name>A0ABR2MXN8_9ASPA</name>
<dbReference type="EMBL" id="JBBWWR010000004">
    <property type="protein sequence ID" value="KAK8968374.1"/>
    <property type="molecule type" value="Genomic_DNA"/>
</dbReference>
<dbReference type="SMART" id="SM00507">
    <property type="entry name" value="HNHc"/>
    <property type="match status" value="1"/>
</dbReference>
<sequence length="204" mass="23082">MVGLRILLHGERYCVGGEPKEPIKFRVTEGGNLKSPIRVRSRGRSFGHQVLSRVSAAGKKMGNSNARERLKREDYDDTDDDNEEDDDDGDDDDEFDVDELACFSVLVLDISYRYCTSRQDCTIDHVLPISRGGEWKWENLVTACSRCNSKKGHKTLEESNMKLIKIPKAPKDFDILAIPLTSAAVRMLKMRKGVPGEWLQYLSS</sequence>
<evidence type="ECO:0000313" key="3">
    <source>
        <dbReference type="EMBL" id="KAK8968374.1"/>
    </source>
</evidence>
<dbReference type="InterPro" id="IPR003615">
    <property type="entry name" value="HNH_nuc"/>
</dbReference>
<protein>
    <recommendedName>
        <fullName evidence="2">HNH nuclease domain-containing protein</fullName>
    </recommendedName>
</protein>
<dbReference type="PANTHER" id="PTHR33877">
    <property type="entry name" value="SLL1193 PROTEIN"/>
    <property type="match status" value="1"/>
</dbReference>
<feature type="domain" description="HNH nuclease" evidence="2">
    <location>
        <begin position="101"/>
        <end position="149"/>
    </location>
</feature>
<dbReference type="InterPro" id="IPR029471">
    <property type="entry name" value="HNH_5"/>
</dbReference>
<dbReference type="Proteomes" id="UP001412067">
    <property type="component" value="Unassembled WGS sequence"/>
</dbReference>
<dbReference type="Gene3D" id="1.10.30.50">
    <property type="match status" value="1"/>
</dbReference>
<comment type="caution">
    <text evidence="3">The sequence shown here is derived from an EMBL/GenBank/DDBJ whole genome shotgun (WGS) entry which is preliminary data.</text>
</comment>
<dbReference type="InterPro" id="IPR052892">
    <property type="entry name" value="NA-targeting_endonuclease"/>
</dbReference>
<accession>A0ABR2MXN8</accession>
<evidence type="ECO:0000313" key="4">
    <source>
        <dbReference type="Proteomes" id="UP001412067"/>
    </source>
</evidence>
<organism evidence="3 4">
    <name type="scientific">Platanthera guangdongensis</name>
    <dbReference type="NCBI Taxonomy" id="2320717"/>
    <lineage>
        <taxon>Eukaryota</taxon>
        <taxon>Viridiplantae</taxon>
        <taxon>Streptophyta</taxon>
        <taxon>Embryophyta</taxon>
        <taxon>Tracheophyta</taxon>
        <taxon>Spermatophyta</taxon>
        <taxon>Magnoliopsida</taxon>
        <taxon>Liliopsida</taxon>
        <taxon>Asparagales</taxon>
        <taxon>Orchidaceae</taxon>
        <taxon>Orchidoideae</taxon>
        <taxon>Orchideae</taxon>
        <taxon>Orchidinae</taxon>
        <taxon>Platanthera</taxon>
    </lineage>
</organism>
<gene>
    <name evidence="3" type="ORF">KSP40_PGU016452</name>
</gene>
<reference evidence="3 4" key="1">
    <citation type="journal article" date="2022" name="Nat. Plants">
        <title>Genomes of leafy and leafless Platanthera orchids illuminate the evolution of mycoheterotrophy.</title>
        <authorList>
            <person name="Li M.H."/>
            <person name="Liu K.W."/>
            <person name="Li Z."/>
            <person name="Lu H.C."/>
            <person name="Ye Q.L."/>
            <person name="Zhang D."/>
            <person name="Wang J.Y."/>
            <person name="Li Y.F."/>
            <person name="Zhong Z.M."/>
            <person name="Liu X."/>
            <person name="Yu X."/>
            <person name="Liu D.K."/>
            <person name="Tu X.D."/>
            <person name="Liu B."/>
            <person name="Hao Y."/>
            <person name="Liao X.Y."/>
            <person name="Jiang Y.T."/>
            <person name="Sun W.H."/>
            <person name="Chen J."/>
            <person name="Chen Y.Q."/>
            <person name="Ai Y."/>
            <person name="Zhai J.W."/>
            <person name="Wu S.S."/>
            <person name="Zhou Z."/>
            <person name="Hsiao Y.Y."/>
            <person name="Wu W.L."/>
            <person name="Chen Y.Y."/>
            <person name="Lin Y.F."/>
            <person name="Hsu J.L."/>
            <person name="Li C.Y."/>
            <person name="Wang Z.W."/>
            <person name="Zhao X."/>
            <person name="Zhong W.Y."/>
            <person name="Ma X.K."/>
            <person name="Ma L."/>
            <person name="Huang J."/>
            <person name="Chen G.Z."/>
            <person name="Huang M.Z."/>
            <person name="Huang L."/>
            <person name="Peng D.H."/>
            <person name="Luo Y.B."/>
            <person name="Zou S.Q."/>
            <person name="Chen S.P."/>
            <person name="Lan S."/>
            <person name="Tsai W.C."/>
            <person name="Van de Peer Y."/>
            <person name="Liu Z.J."/>
        </authorList>
    </citation>
    <scope>NUCLEOTIDE SEQUENCE [LARGE SCALE GENOMIC DNA]</scope>
    <source>
        <strain evidence="3">Lor288</strain>
    </source>
</reference>
<feature type="compositionally biased region" description="Acidic residues" evidence="1">
    <location>
        <begin position="75"/>
        <end position="93"/>
    </location>
</feature>
<dbReference type="PANTHER" id="PTHR33877:SF2">
    <property type="entry name" value="OS07G0170200 PROTEIN"/>
    <property type="match status" value="1"/>
</dbReference>
<dbReference type="CDD" id="cd00085">
    <property type="entry name" value="HNHc"/>
    <property type="match status" value="1"/>
</dbReference>
<dbReference type="Pfam" id="PF14279">
    <property type="entry name" value="HNH_5"/>
    <property type="match status" value="1"/>
</dbReference>